<dbReference type="GO" id="GO:0005576">
    <property type="term" value="C:extracellular region"/>
    <property type="evidence" value="ECO:0007669"/>
    <property type="project" value="UniProtKB-SubCell"/>
</dbReference>
<evidence type="ECO:0000256" key="2">
    <source>
        <dbReference type="ARBA" id="ARBA00022525"/>
    </source>
</evidence>
<dbReference type="Pfam" id="PF01759">
    <property type="entry name" value="NTR"/>
    <property type="match status" value="1"/>
</dbReference>
<evidence type="ECO:0000313" key="6">
    <source>
        <dbReference type="RefSeq" id="XP_005755979.1"/>
    </source>
</evidence>
<dbReference type="AlphaFoldDB" id="A0A9Y3S790"/>
<dbReference type="RefSeq" id="XP_005755979.1">
    <property type="nucleotide sequence ID" value="XM_005755922.1"/>
</dbReference>
<dbReference type="InterPro" id="IPR018933">
    <property type="entry name" value="Netrin_module_non-TIMP"/>
</dbReference>
<organism evidence="5 6">
    <name type="scientific">Pundamilia nyererei</name>
    <dbReference type="NCBI Taxonomy" id="303518"/>
    <lineage>
        <taxon>Eukaryota</taxon>
        <taxon>Metazoa</taxon>
        <taxon>Chordata</taxon>
        <taxon>Craniata</taxon>
        <taxon>Vertebrata</taxon>
        <taxon>Euteleostomi</taxon>
        <taxon>Actinopterygii</taxon>
        <taxon>Neopterygii</taxon>
        <taxon>Teleostei</taxon>
        <taxon>Neoteleostei</taxon>
        <taxon>Acanthomorphata</taxon>
        <taxon>Ovalentaria</taxon>
        <taxon>Cichlomorphae</taxon>
        <taxon>Cichliformes</taxon>
        <taxon>Cichlidae</taxon>
        <taxon>African cichlids</taxon>
        <taxon>Pseudocrenilabrinae</taxon>
        <taxon>Haplochromini</taxon>
        <taxon>Pundamilia</taxon>
    </lineage>
</organism>
<keyword evidence="2" id="KW-0964">Secreted</keyword>
<dbReference type="Gene3D" id="2.40.50.120">
    <property type="match status" value="1"/>
</dbReference>
<dbReference type="SUPFAM" id="SSF50242">
    <property type="entry name" value="TIMP-like"/>
    <property type="match status" value="1"/>
</dbReference>
<comment type="subcellular location">
    <subcellularLocation>
        <location evidence="1">Secreted</location>
    </subcellularLocation>
</comment>
<feature type="domain" description="NTR" evidence="4">
    <location>
        <begin position="12"/>
        <end position="156"/>
    </location>
</feature>
<evidence type="ECO:0000313" key="5">
    <source>
        <dbReference type="Proteomes" id="UP000695023"/>
    </source>
</evidence>
<dbReference type="Proteomes" id="UP000695023">
    <property type="component" value="Unplaced"/>
</dbReference>
<protein>
    <submittedName>
        <fullName evidence="6">Complement C5-like</fullName>
    </submittedName>
</protein>
<keyword evidence="5" id="KW-1185">Reference proteome</keyword>
<accession>A0A9Y3S790</accession>
<gene>
    <name evidence="6" type="primary">LOC102204108</name>
</gene>
<evidence type="ECO:0000259" key="4">
    <source>
        <dbReference type="PROSITE" id="PS50189"/>
    </source>
</evidence>
<dbReference type="InterPro" id="IPR001134">
    <property type="entry name" value="Netrin_domain"/>
</dbReference>
<reference evidence="6" key="1">
    <citation type="submission" date="2025-08" db="UniProtKB">
        <authorList>
            <consortium name="RefSeq"/>
        </authorList>
    </citation>
    <scope>IDENTIFICATION</scope>
</reference>
<dbReference type="InterPro" id="IPR008993">
    <property type="entry name" value="TIMP-like_OB-fold"/>
</dbReference>
<name>A0A9Y3S790_9CICH</name>
<dbReference type="GeneID" id="102204108"/>
<keyword evidence="3" id="KW-1015">Disulfide bond</keyword>
<dbReference type="SMART" id="SM00643">
    <property type="entry name" value="C345C"/>
    <property type="match status" value="1"/>
</dbReference>
<evidence type="ECO:0000256" key="3">
    <source>
        <dbReference type="ARBA" id="ARBA00023157"/>
    </source>
</evidence>
<proteinExistence type="predicted"/>
<evidence type="ECO:0000256" key="1">
    <source>
        <dbReference type="ARBA" id="ARBA00004613"/>
    </source>
</evidence>
<sequence>MTTGSESSREDCGDLSCLPPQEIYCTCLIWKVLSITAYKVTVTKSAAEGDFMTYTATVDEVIKNTDKDFEGVRSGTVVDLVKKATCSDMDIQNNRQYLLMGASGSEVTLDNNYKYRLPLDSEAVLELWPTECSSPECRDYISQLDDFAESLQFSACS</sequence>
<dbReference type="PROSITE" id="PS50189">
    <property type="entry name" value="NTR"/>
    <property type="match status" value="1"/>
</dbReference>